<dbReference type="STRING" id="1447883.A0A2B7YRJ2"/>
<dbReference type="Proteomes" id="UP000224634">
    <property type="component" value="Unassembled WGS sequence"/>
</dbReference>
<reference evidence="1 2" key="1">
    <citation type="submission" date="2017-10" db="EMBL/GenBank/DDBJ databases">
        <title>Comparative genomics in systemic dimorphic fungi from Ajellomycetaceae.</title>
        <authorList>
            <person name="Munoz J.F."/>
            <person name="Mcewen J.G."/>
            <person name="Clay O.K."/>
            <person name="Cuomo C.A."/>
        </authorList>
    </citation>
    <scope>NUCLEOTIDE SEQUENCE [LARGE SCALE GENOMIC DNA]</scope>
    <source>
        <strain evidence="1 2">UAMH7299</strain>
    </source>
</reference>
<evidence type="ECO:0000313" key="2">
    <source>
        <dbReference type="Proteomes" id="UP000224634"/>
    </source>
</evidence>
<gene>
    <name evidence="1" type="ORF">AJ80_01763</name>
</gene>
<accession>A0A2B7YRJ2</accession>
<dbReference type="OrthoDB" id="4199986at2759"/>
<comment type="caution">
    <text evidence="1">The sequence shown here is derived from an EMBL/GenBank/DDBJ whole genome shotgun (WGS) entry which is preliminary data.</text>
</comment>
<organism evidence="1 2">
    <name type="scientific">Polytolypa hystricis (strain UAMH7299)</name>
    <dbReference type="NCBI Taxonomy" id="1447883"/>
    <lineage>
        <taxon>Eukaryota</taxon>
        <taxon>Fungi</taxon>
        <taxon>Dikarya</taxon>
        <taxon>Ascomycota</taxon>
        <taxon>Pezizomycotina</taxon>
        <taxon>Eurotiomycetes</taxon>
        <taxon>Eurotiomycetidae</taxon>
        <taxon>Onygenales</taxon>
        <taxon>Onygenales incertae sedis</taxon>
        <taxon>Polytolypa</taxon>
    </lineage>
</organism>
<dbReference type="AlphaFoldDB" id="A0A2B7YRJ2"/>
<evidence type="ECO:0000313" key="1">
    <source>
        <dbReference type="EMBL" id="PGH26634.1"/>
    </source>
</evidence>
<dbReference type="EMBL" id="PDNA01000015">
    <property type="protein sequence ID" value="PGH26634.1"/>
    <property type="molecule type" value="Genomic_DNA"/>
</dbReference>
<protein>
    <submittedName>
        <fullName evidence="1">Uncharacterized protein</fullName>
    </submittedName>
</protein>
<sequence>MSRPFYPLPLCPIPIPWDVDGRIKELQAMIDDPTISEEQKTNLHTAMDLYSKIVLLGPWRIIQDGKIVDLQDVDIHCA</sequence>
<keyword evidence="2" id="KW-1185">Reference proteome</keyword>
<proteinExistence type="predicted"/>
<name>A0A2B7YRJ2_POLH7</name>